<dbReference type="InterPro" id="IPR008928">
    <property type="entry name" value="6-hairpin_glycosidase_sf"/>
</dbReference>
<dbReference type="GO" id="GO:0005975">
    <property type="term" value="P:carbohydrate metabolic process"/>
    <property type="evidence" value="ECO:0007669"/>
    <property type="project" value="InterPro"/>
</dbReference>
<gene>
    <name evidence="2" type="ORF">CXY01_07250</name>
</gene>
<reference evidence="2 3" key="1">
    <citation type="submission" date="2019-07" db="EMBL/GenBank/DDBJ databases">
        <title>Whole genome shotgun sequence of Cellulomonas xylanilytica NBRC 101102.</title>
        <authorList>
            <person name="Hosoyama A."/>
            <person name="Uohara A."/>
            <person name="Ohji S."/>
            <person name="Ichikawa N."/>
        </authorList>
    </citation>
    <scope>NUCLEOTIDE SEQUENCE [LARGE SCALE GENOMIC DNA]</scope>
    <source>
        <strain evidence="2 3">NBRC 101102</strain>
    </source>
</reference>
<comment type="caution">
    <text evidence="2">The sequence shown here is derived from an EMBL/GenBank/DDBJ whole genome shotgun (WGS) entry which is preliminary data.</text>
</comment>
<dbReference type="Gene3D" id="1.50.10.20">
    <property type="match status" value="1"/>
</dbReference>
<feature type="signal peptide" evidence="1">
    <location>
        <begin position="1"/>
        <end position="29"/>
    </location>
</feature>
<dbReference type="EMBL" id="BJUB01000002">
    <property type="protein sequence ID" value="GEK20205.1"/>
    <property type="molecule type" value="Genomic_DNA"/>
</dbReference>
<dbReference type="InterPro" id="IPR005198">
    <property type="entry name" value="Glyco_hydro_76"/>
</dbReference>
<protein>
    <submittedName>
        <fullName evidence="2">Hydrolase</fullName>
    </submittedName>
</protein>
<sequence length="399" mass="44259">MKLTRLIQTTALVTGAALAVTMGAVPAVAGPGHENSPGQPRNAARAIAAYEAMQEHLYVDDGSGLYLERTEPTAEDRQYSFEWPFSQAHIATLDLTGLPGRAGREFRDDLADRKVGQERYWNETGGSTGLPGYDSYVRAPYGQGGDMFYDDNEWVALAKVQEYLQTGDDAALDRAKEIFALVESGWDEDPTHPSPGGVYWTQAPWSQDRNTVSTFPGAQLATRLYLITGDESYLDWAKRSVEWVEGTLLAPNGLFWDNIKLDGSIDRTQWSYNQGTPIGTYTLLYQATGDATYLDKATALAEASLAFYSEGTRLEDQPIFFNSIYFKNLMLLESVTGGHTYRDAQQAYADHLWRDVRDPETDLFLVLDESDSTTLLDQSAAVQIFATLAWPRGLASTLY</sequence>
<evidence type="ECO:0000313" key="3">
    <source>
        <dbReference type="Proteomes" id="UP000321118"/>
    </source>
</evidence>
<evidence type="ECO:0000313" key="2">
    <source>
        <dbReference type="EMBL" id="GEK20205.1"/>
    </source>
</evidence>
<dbReference type="InterPro" id="IPR053169">
    <property type="entry name" value="MUG_Protein"/>
</dbReference>
<feature type="chain" id="PRO_5022032678" evidence="1">
    <location>
        <begin position="30"/>
        <end position="399"/>
    </location>
</feature>
<dbReference type="AlphaFoldDB" id="A0A510V507"/>
<name>A0A510V507_9CELL</name>
<dbReference type="PIRSF" id="PIRSF021505">
    <property type="entry name" value="O_gly_hdrol"/>
    <property type="match status" value="1"/>
</dbReference>
<keyword evidence="3" id="KW-1185">Reference proteome</keyword>
<dbReference type="Proteomes" id="UP000321118">
    <property type="component" value="Unassembled WGS sequence"/>
</dbReference>
<dbReference type="RefSeq" id="WP_146925705.1">
    <property type="nucleotide sequence ID" value="NZ_BJUB01000002.1"/>
</dbReference>
<dbReference type="PANTHER" id="PTHR47791">
    <property type="entry name" value="MEIOTICALLY UP-REGULATED GENE 191 PROTEIN"/>
    <property type="match status" value="1"/>
</dbReference>
<dbReference type="InterPro" id="IPR014512">
    <property type="entry name" value="O_gly_hydro"/>
</dbReference>
<keyword evidence="2" id="KW-0378">Hydrolase</keyword>
<keyword evidence="1" id="KW-0732">Signal</keyword>
<proteinExistence type="predicted"/>
<evidence type="ECO:0000256" key="1">
    <source>
        <dbReference type="SAM" id="SignalP"/>
    </source>
</evidence>
<dbReference type="Pfam" id="PF03663">
    <property type="entry name" value="Glyco_hydro_76"/>
    <property type="match status" value="1"/>
</dbReference>
<dbReference type="SUPFAM" id="SSF48208">
    <property type="entry name" value="Six-hairpin glycosidases"/>
    <property type="match status" value="1"/>
</dbReference>
<dbReference type="PANTHER" id="PTHR47791:SF4">
    <property type="entry name" value="(PUTATIVE SECRETED PROTEIN)-RELATED"/>
    <property type="match status" value="1"/>
</dbReference>
<dbReference type="GO" id="GO:0016787">
    <property type="term" value="F:hydrolase activity"/>
    <property type="evidence" value="ECO:0007669"/>
    <property type="project" value="UniProtKB-KW"/>
</dbReference>
<accession>A0A510V507</accession>
<organism evidence="2 3">
    <name type="scientific">Cellulomonas xylanilytica</name>
    <dbReference type="NCBI Taxonomy" id="233583"/>
    <lineage>
        <taxon>Bacteria</taxon>
        <taxon>Bacillati</taxon>
        <taxon>Actinomycetota</taxon>
        <taxon>Actinomycetes</taxon>
        <taxon>Micrococcales</taxon>
        <taxon>Cellulomonadaceae</taxon>
        <taxon>Cellulomonas</taxon>
    </lineage>
</organism>
<dbReference type="OrthoDB" id="2505409at2"/>